<protein>
    <submittedName>
        <fullName evidence="1">Putative late embryogenesis abundant protein D-29-like</fullName>
    </submittedName>
</protein>
<evidence type="ECO:0000313" key="2">
    <source>
        <dbReference type="Proteomes" id="UP000797356"/>
    </source>
</evidence>
<proteinExistence type="predicted"/>
<sequence>MDNPDDDKLSAIPKAKGFSSDHLEAPKLNAIPTAQSAKAKSKGTKPSISHEKLMGILLKADEKLLAISLLASPITEEKLMTILKAEDRLSDLKGGERDQFQEAKKIMQC</sequence>
<dbReference type="EMBL" id="CM017885">
    <property type="protein sequence ID" value="KAG1368005.1"/>
    <property type="molecule type" value="Genomic_DNA"/>
</dbReference>
<reference evidence="1" key="2">
    <citation type="submission" date="2019-07" db="EMBL/GenBank/DDBJ databases">
        <authorList>
            <person name="Yang Y."/>
            <person name="Bocs S."/>
            <person name="Baudouin L."/>
        </authorList>
    </citation>
    <scope>NUCLEOTIDE SEQUENCE</scope>
    <source>
        <tissue evidence="1">Spear leaf of Hainan Tall coconut</tissue>
    </source>
</reference>
<comment type="caution">
    <text evidence="1">The sequence shown here is derived from an EMBL/GenBank/DDBJ whole genome shotgun (WGS) entry which is preliminary data.</text>
</comment>
<name>A0A8K0NCV4_COCNU</name>
<organism evidence="1 2">
    <name type="scientific">Cocos nucifera</name>
    <name type="common">Coconut palm</name>
    <dbReference type="NCBI Taxonomy" id="13894"/>
    <lineage>
        <taxon>Eukaryota</taxon>
        <taxon>Viridiplantae</taxon>
        <taxon>Streptophyta</taxon>
        <taxon>Embryophyta</taxon>
        <taxon>Tracheophyta</taxon>
        <taxon>Spermatophyta</taxon>
        <taxon>Magnoliopsida</taxon>
        <taxon>Liliopsida</taxon>
        <taxon>Arecaceae</taxon>
        <taxon>Arecoideae</taxon>
        <taxon>Cocoseae</taxon>
        <taxon>Attaleinae</taxon>
        <taxon>Cocos</taxon>
    </lineage>
</organism>
<reference evidence="1" key="1">
    <citation type="journal article" date="2017" name="Gigascience">
        <title>The genome draft of coconut (Cocos nucifera).</title>
        <authorList>
            <person name="Xiao Y."/>
            <person name="Xu P."/>
            <person name="Fan H."/>
            <person name="Baudouin L."/>
            <person name="Xia W."/>
            <person name="Bocs S."/>
            <person name="Xu J."/>
            <person name="Li Q."/>
            <person name="Guo A."/>
            <person name="Zhou L."/>
            <person name="Li J."/>
            <person name="Wu Y."/>
            <person name="Ma Z."/>
            <person name="Armero A."/>
            <person name="Issali A.E."/>
            <person name="Liu N."/>
            <person name="Peng M."/>
            <person name="Yang Y."/>
        </authorList>
    </citation>
    <scope>NUCLEOTIDE SEQUENCE</scope>
    <source>
        <tissue evidence="1">Spear leaf of Hainan Tall coconut</tissue>
    </source>
</reference>
<accession>A0A8K0NCV4</accession>
<evidence type="ECO:0000313" key="1">
    <source>
        <dbReference type="EMBL" id="KAG1368005.1"/>
    </source>
</evidence>
<dbReference type="AlphaFoldDB" id="A0A8K0NCV4"/>
<keyword evidence="2" id="KW-1185">Reference proteome</keyword>
<gene>
    <name evidence="1" type="ORF">COCNU_14G004730</name>
</gene>
<dbReference type="Proteomes" id="UP000797356">
    <property type="component" value="Chromosome 14"/>
</dbReference>